<evidence type="ECO:0000256" key="4">
    <source>
        <dbReference type="PROSITE-ProRule" id="PRU00134"/>
    </source>
</evidence>
<dbReference type="AlphaFoldDB" id="A0A8H6DT50"/>
<evidence type="ECO:0000313" key="7">
    <source>
        <dbReference type="EMBL" id="KAF5847471.1"/>
    </source>
</evidence>
<name>A0A8H6DT50_COCSA</name>
<evidence type="ECO:0000256" key="1">
    <source>
        <dbReference type="ARBA" id="ARBA00022723"/>
    </source>
</evidence>
<dbReference type="PROSITE" id="PS50865">
    <property type="entry name" value="ZF_MYND_2"/>
    <property type="match status" value="1"/>
</dbReference>
<evidence type="ECO:0000256" key="5">
    <source>
        <dbReference type="SAM" id="MobiDB-lite"/>
    </source>
</evidence>
<protein>
    <recommendedName>
        <fullName evidence="6">MYND-type domain-containing protein</fullName>
    </recommendedName>
</protein>
<evidence type="ECO:0000256" key="3">
    <source>
        <dbReference type="ARBA" id="ARBA00022833"/>
    </source>
</evidence>
<proteinExistence type="predicted"/>
<dbReference type="Pfam" id="PF01753">
    <property type="entry name" value="zf-MYND"/>
    <property type="match status" value="1"/>
</dbReference>
<organism evidence="7 8">
    <name type="scientific">Cochliobolus sativus</name>
    <name type="common">Common root rot and spot blotch fungus</name>
    <name type="synonym">Bipolaris sorokiniana</name>
    <dbReference type="NCBI Taxonomy" id="45130"/>
    <lineage>
        <taxon>Eukaryota</taxon>
        <taxon>Fungi</taxon>
        <taxon>Dikarya</taxon>
        <taxon>Ascomycota</taxon>
        <taxon>Pezizomycotina</taxon>
        <taxon>Dothideomycetes</taxon>
        <taxon>Pleosporomycetidae</taxon>
        <taxon>Pleosporales</taxon>
        <taxon>Pleosporineae</taxon>
        <taxon>Pleosporaceae</taxon>
        <taxon>Bipolaris</taxon>
    </lineage>
</organism>
<keyword evidence="1" id="KW-0479">Metal-binding</keyword>
<sequence>MTLKYTPLTDFRLPDYPDAPLTLDGAPLGIVDTESLASEITNNKNTTIPPAIGIATLLYNWHPNALAAFLDLDAWFSFTWTVSIEPGTPSGCKIEIGRIGNQITFGQLDASGENWAIMLTYNIVLEDAATENPDNSNEEGEKEGNANNDDEVEEKEPPKKGTWIPNPKESMLGPRDITSSALIPRLASTLLSRLLVQRRWETGKRIKHNLCVEYAPMDIWGDGIPMSPHWLYKALDLSTCTSCGSAGAADKALQRCGKCGTATYCSDACQKGDWKVHKGVCTMGLEDRGQAIRLVEKGGLIAWDEERMFAVEGSEEVSRNPYFEGCVGKRVRAVVSNKE</sequence>
<dbReference type="GO" id="GO:0008270">
    <property type="term" value="F:zinc ion binding"/>
    <property type="evidence" value="ECO:0007669"/>
    <property type="project" value="UniProtKB-KW"/>
</dbReference>
<evidence type="ECO:0000313" key="8">
    <source>
        <dbReference type="Proteomes" id="UP000624244"/>
    </source>
</evidence>
<dbReference type="Gene3D" id="6.10.140.2220">
    <property type="match status" value="1"/>
</dbReference>
<dbReference type="InterPro" id="IPR002893">
    <property type="entry name" value="Znf_MYND"/>
</dbReference>
<dbReference type="Proteomes" id="UP000624244">
    <property type="component" value="Unassembled WGS sequence"/>
</dbReference>
<evidence type="ECO:0000259" key="6">
    <source>
        <dbReference type="PROSITE" id="PS50865"/>
    </source>
</evidence>
<feature type="domain" description="MYND-type" evidence="6">
    <location>
        <begin position="240"/>
        <end position="281"/>
    </location>
</feature>
<feature type="region of interest" description="Disordered" evidence="5">
    <location>
        <begin position="130"/>
        <end position="175"/>
    </location>
</feature>
<dbReference type="SUPFAM" id="SSF144232">
    <property type="entry name" value="HIT/MYND zinc finger-like"/>
    <property type="match status" value="1"/>
</dbReference>
<comment type="caution">
    <text evidence="7">The sequence shown here is derived from an EMBL/GenBank/DDBJ whole genome shotgun (WGS) entry which is preliminary data.</text>
</comment>
<reference evidence="7" key="1">
    <citation type="submission" date="2019-11" db="EMBL/GenBank/DDBJ databases">
        <title>Bipolaris sorokiniana Genome sequencing.</title>
        <authorList>
            <person name="Wang H."/>
        </authorList>
    </citation>
    <scope>NUCLEOTIDE SEQUENCE</scope>
</reference>
<dbReference type="EMBL" id="WNKQ01000013">
    <property type="protein sequence ID" value="KAF5847471.1"/>
    <property type="molecule type" value="Genomic_DNA"/>
</dbReference>
<gene>
    <name evidence="7" type="ORF">GGP41_000203</name>
</gene>
<evidence type="ECO:0000256" key="2">
    <source>
        <dbReference type="ARBA" id="ARBA00022771"/>
    </source>
</evidence>
<dbReference type="PROSITE" id="PS01360">
    <property type="entry name" value="ZF_MYND_1"/>
    <property type="match status" value="1"/>
</dbReference>
<accession>A0A8H6DT50</accession>
<keyword evidence="3" id="KW-0862">Zinc</keyword>
<keyword evidence="2 4" id="KW-0863">Zinc-finger</keyword>